<protein>
    <submittedName>
        <fullName evidence="3">Glycosyltransferase involved in cell wall bisynthesis</fullName>
    </submittedName>
</protein>
<dbReference type="OrthoDB" id="132546at2157"/>
<dbReference type="EMBL" id="FOIS01000001">
    <property type="protein sequence ID" value="SEV81178.1"/>
    <property type="molecule type" value="Genomic_DNA"/>
</dbReference>
<feature type="domain" description="Glycosyltransferase subfamily 4-like N-terminal" evidence="2">
    <location>
        <begin position="73"/>
        <end position="154"/>
    </location>
</feature>
<keyword evidence="1 3" id="KW-0808">Transferase</keyword>
<dbReference type="STRING" id="1202768.SAMN05216285_0199"/>
<reference evidence="4" key="1">
    <citation type="submission" date="2016-10" db="EMBL/GenBank/DDBJ databases">
        <authorList>
            <person name="Varghese N."/>
        </authorList>
    </citation>
    <scope>NUCLEOTIDE SEQUENCE [LARGE SCALE GENOMIC DNA]</scope>
    <source>
        <strain evidence="4">CGMCC 1.12284</strain>
    </source>
</reference>
<keyword evidence="4" id="KW-1185">Reference proteome</keyword>
<name>A0A1I0LYV2_9EURY</name>
<organism evidence="3 4">
    <name type="scientific">Natrinema salifodinae</name>
    <dbReference type="NCBI Taxonomy" id="1202768"/>
    <lineage>
        <taxon>Archaea</taxon>
        <taxon>Methanobacteriati</taxon>
        <taxon>Methanobacteriota</taxon>
        <taxon>Stenosarchaea group</taxon>
        <taxon>Halobacteria</taxon>
        <taxon>Halobacteriales</taxon>
        <taxon>Natrialbaceae</taxon>
        <taxon>Natrinema</taxon>
    </lineage>
</organism>
<dbReference type="InterPro" id="IPR028098">
    <property type="entry name" value="Glyco_trans_4-like_N"/>
</dbReference>
<evidence type="ECO:0000256" key="1">
    <source>
        <dbReference type="ARBA" id="ARBA00022679"/>
    </source>
</evidence>
<dbReference type="PANTHER" id="PTHR46401:SF2">
    <property type="entry name" value="GLYCOSYLTRANSFERASE WBBK-RELATED"/>
    <property type="match status" value="1"/>
</dbReference>
<gene>
    <name evidence="3" type="ORF">SAMN05216285_0199</name>
</gene>
<dbReference type="Proteomes" id="UP000183275">
    <property type="component" value="Unassembled WGS sequence"/>
</dbReference>
<dbReference type="PANTHER" id="PTHR46401">
    <property type="entry name" value="GLYCOSYLTRANSFERASE WBBK-RELATED"/>
    <property type="match status" value="1"/>
</dbReference>
<dbReference type="eggNOG" id="arCOG01415">
    <property type="taxonomic scope" value="Archaea"/>
</dbReference>
<dbReference type="Pfam" id="PF13692">
    <property type="entry name" value="Glyco_trans_1_4"/>
    <property type="match status" value="1"/>
</dbReference>
<dbReference type="RefSeq" id="WP_049991005.1">
    <property type="nucleotide sequence ID" value="NZ_FOIS01000001.1"/>
</dbReference>
<sequence length="372" mass="41882">MNVLQLPWFEENPYHHELGEALERHDVSVQFSTGYPKDIVRTVLEGGLPDVLHLHWISWFLISDNRLLSACKAAVFVAGVFCAKLLGVRIVWTVHNVFEHERRDPRLERFFKRHLVRYAFDDVIVHCEGAKRQLLAAYGLPDSVSSKLVTVPHGNYVDAYENDLSSAEATERLGLPDDATVIAFFGSIKPYKRVPALIDAFSELDDENARLLVAGNPADDDARRSVVAAARRDDRVETVLEFVPSAEVQVYMNAADVVVLPFEDILSSGSVLLAMSFGNPIVAPKEGCLPELLADQRELLYDAADDRGLERALERARSADLAVLGRRNYERALTYDWNAIAGRTRRIYAARRPSIPRTTENRSLREELSRND</sequence>
<proteinExistence type="predicted"/>
<dbReference type="AlphaFoldDB" id="A0A1I0LYV2"/>
<accession>A0A1I0LYV2</accession>
<dbReference type="Gene3D" id="3.40.50.2000">
    <property type="entry name" value="Glycogen Phosphorylase B"/>
    <property type="match status" value="2"/>
</dbReference>
<evidence type="ECO:0000259" key="2">
    <source>
        <dbReference type="Pfam" id="PF13439"/>
    </source>
</evidence>
<dbReference type="Pfam" id="PF13439">
    <property type="entry name" value="Glyco_transf_4"/>
    <property type="match status" value="1"/>
</dbReference>
<evidence type="ECO:0000313" key="3">
    <source>
        <dbReference type="EMBL" id="SEV81178.1"/>
    </source>
</evidence>
<evidence type="ECO:0000313" key="4">
    <source>
        <dbReference type="Proteomes" id="UP000183275"/>
    </source>
</evidence>
<dbReference type="SUPFAM" id="SSF53756">
    <property type="entry name" value="UDP-Glycosyltransferase/glycogen phosphorylase"/>
    <property type="match status" value="1"/>
</dbReference>
<dbReference type="GO" id="GO:0016757">
    <property type="term" value="F:glycosyltransferase activity"/>
    <property type="evidence" value="ECO:0007669"/>
    <property type="project" value="TreeGrafter"/>
</dbReference>